<protein>
    <submittedName>
        <fullName evidence="2">Uncharacterized protein</fullName>
    </submittedName>
</protein>
<gene>
    <name evidence="2" type="ORF">TPSB3V08_LOCUS4291</name>
</gene>
<sequence>MFHTFYLNSSGGNVKCIKQRPKRGNKNIQKGRKQKLVKNGELGLERITPRKDKSKEDDSDGSQLLLSPSLKYALATTIANKYIDPKTKRKYQAYTAFQILVQPGSYKIGPPSQPGIAKPIDPHLDHDTAEWVTKERGATVLCALLIRLETLFSSHYFNQHFCAYLKWNKISLFCKIKDIFAKLVNEKKEVLIIYI</sequence>
<organism evidence="2">
    <name type="scientific">Timema poppense</name>
    <name type="common">Walking stick</name>
    <dbReference type="NCBI Taxonomy" id="170557"/>
    <lineage>
        <taxon>Eukaryota</taxon>
        <taxon>Metazoa</taxon>
        <taxon>Ecdysozoa</taxon>
        <taxon>Arthropoda</taxon>
        <taxon>Hexapoda</taxon>
        <taxon>Insecta</taxon>
        <taxon>Pterygota</taxon>
        <taxon>Neoptera</taxon>
        <taxon>Polyneoptera</taxon>
        <taxon>Phasmatodea</taxon>
        <taxon>Timematodea</taxon>
        <taxon>Timematoidea</taxon>
        <taxon>Timematidae</taxon>
        <taxon>Timema</taxon>
    </lineage>
</organism>
<dbReference type="EMBL" id="OD002036">
    <property type="protein sequence ID" value="CAD7404001.1"/>
    <property type="molecule type" value="Genomic_DNA"/>
</dbReference>
<feature type="compositionally biased region" description="Basic and acidic residues" evidence="1">
    <location>
        <begin position="43"/>
        <end position="56"/>
    </location>
</feature>
<evidence type="ECO:0000313" key="2">
    <source>
        <dbReference type="EMBL" id="CAD7404001.1"/>
    </source>
</evidence>
<dbReference type="AlphaFoldDB" id="A0A7R9CYZ6"/>
<name>A0A7R9CYZ6_TIMPO</name>
<proteinExistence type="predicted"/>
<evidence type="ECO:0000256" key="1">
    <source>
        <dbReference type="SAM" id="MobiDB-lite"/>
    </source>
</evidence>
<feature type="region of interest" description="Disordered" evidence="1">
    <location>
        <begin position="40"/>
        <end position="62"/>
    </location>
</feature>
<reference evidence="2" key="1">
    <citation type="submission" date="2020-11" db="EMBL/GenBank/DDBJ databases">
        <authorList>
            <person name="Tran Van P."/>
        </authorList>
    </citation>
    <scope>NUCLEOTIDE SEQUENCE</scope>
</reference>
<accession>A0A7R9CYZ6</accession>